<evidence type="ECO:0000313" key="3">
    <source>
        <dbReference type="Proteomes" id="UP000011666"/>
    </source>
</evidence>
<dbReference type="AlphaFoldDB" id="M0QKG2"/>
<proteinExistence type="predicted"/>
<gene>
    <name evidence="2" type="ORF">GS4_20_01130</name>
</gene>
<evidence type="ECO:0000313" key="2">
    <source>
        <dbReference type="EMBL" id="GAC69048.1"/>
    </source>
</evidence>
<comment type="caution">
    <text evidence="2">The sequence shown here is derived from an EMBL/GenBank/DDBJ whole genome shotgun (WGS) entry which is preliminary data.</text>
</comment>
<protein>
    <submittedName>
        <fullName evidence="2">Uncharacterized protein</fullName>
    </submittedName>
</protein>
<dbReference type="EMBL" id="BANX01000020">
    <property type="protein sequence ID" value="GAC69048.1"/>
    <property type="molecule type" value="Genomic_DNA"/>
</dbReference>
<accession>M0QKG2</accession>
<dbReference type="Proteomes" id="UP000011666">
    <property type="component" value="Unassembled WGS sequence"/>
</dbReference>
<feature type="region of interest" description="Disordered" evidence="1">
    <location>
        <begin position="30"/>
        <end position="62"/>
    </location>
</feature>
<reference evidence="2 3" key="1">
    <citation type="submission" date="2013-01" db="EMBL/GenBank/DDBJ databases">
        <title>Whole genome shotgun sequence of Gordonia soli NBRC 108243.</title>
        <authorList>
            <person name="Isaki-Nakamura S."/>
            <person name="Hosoyama A."/>
            <person name="Tsuchikane K."/>
            <person name="Ando Y."/>
            <person name="Baba S."/>
            <person name="Ohji S."/>
            <person name="Hamada M."/>
            <person name="Tamura T."/>
            <person name="Yamazoe A."/>
            <person name="Yamazaki S."/>
            <person name="Fujita N."/>
        </authorList>
    </citation>
    <scope>NUCLEOTIDE SEQUENCE [LARGE SCALE GENOMIC DNA]</scope>
    <source>
        <strain evidence="2 3">NBRC 108243</strain>
    </source>
</reference>
<keyword evidence="3" id="KW-1185">Reference proteome</keyword>
<organism evidence="2 3">
    <name type="scientific">Gordonia soli NBRC 108243</name>
    <dbReference type="NCBI Taxonomy" id="1223545"/>
    <lineage>
        <taxon>Bacteria</taxon>
        <taxon>Bacillati</taxon>
        <taxon>Actinomycetota</taxon>
        <taxon>Actinomycetes</taxon>
        <taxon>Mycobacteriales</taxon>
        <taxon>Gordoniaceae</taxon>
        <taxon>Gordonia</taxon>
    </lineage>
</organism>
<sequence length="62" mass="6847">MRVLLDRLVDMRSTVRRMWRGSQSLRRRFRIPGAPGGVQTTKGSAGVTPADPVERVTGIEPA</sequence>
<name>M0QKG2_9ACTN</name>
<evidence type="ECO:0000256" key="1">
    <source>
        <dbReference type="SAM" id="MobiDB-lite"/>
    </source>
</evidence>